<evidence type="ECO:0000256" key="1">
    <source>
        <dbReference type="SAM" id="MobiDB-lite"/>
    </source>
</evidence>
<protein>
    <submittedName>
        <fullName evidence="2">Uncharacterized protein</fullName>
    </submittedName>
</protein>
<evidence type="ECO:0000313" key="3">
    <source>
        <dbReference type="Proteomes" id="UP001457282"/>
    </source>
</evidence>
<evidence type="ECO:0000313" key="2">
    <source>
        <dbReference type="EMBL" id="KAK9941484.1"/>
    </source>
</evidence>
<gene>
    <name evidence="2" type="ORF">M0R45_018078</name>
</gene>
<dbReference type="EMBL" id="JBEDUW010000003">
    <property type="protein sequence ID" value="KAK9941484.1"/>
    <property type="molecule type" value="Genomic_DNA"/>
</dbReference>
<dbReference type="AlphaFoldDB" id="A0AAW1XXU1"/>
<sequence>MEKRKGFKEANNGETGGGAEMGERRRDLGVKVKKFGKWGSGEASGLLAFADGDVSFISVVGAAHWWSGCDVGLLLLTTDKGMGATTGGGMGSSAAGDRMALPLVVLQDGWSLLGLGF</sequence>
<keyword evidence="3" id="KW-1185">Reference proteome</keyword>
<feature type="region of interest" description="Disordered" evidence="1">
    <location>
        <begin position="1"/>
        <end position="25"/>
    </location>
</feature>
<dbReference type="Proteomes" id="UP001457282">
    <property type="component" value="Unassembled WGS sequence"/>
</dbReference>
<proteinExistence type="predicted"/>
<accession>A0AAW1XXU1</accession>
<comment type="caution">
    <text evidence="2">The sequence shown here is derived from an EMBL/GenBank/DDBJ whole genome shotgun (WGS) entry which is preliminary data.</text>
</comment>
<name>A0AAW1XXU1_RUBAR</name>
<organism evidence="2 3">
    <name type="scientific">Rubus argutus</name>
    <name type="common">Southern blackberry</name>
    <dbReference type="NCBI Taxonomy" id="59490"/>
    <lineage>
        <taxon>Eukaryota</taxon>
        <taxon>Viridiplantae</taxon>
        <taxon>Streptophyta</taxon>
        <taxon>Embryophyta</taxon>
        <taxon>Tracheophyta</taxon>
        <taxon>Spermatophyta</taxon>
        <taxon>Magnoliopsida</taxon>
        <taxon>eudicotyledons</taxon>
        <taxon>Gunneridae</taxon>
        <taxon>Pentapetalae</taxon>
        <taxon>rosids</taxon>
        <taxon>fabids</taxon>
        <taxon>Rosales</taxon>
        <taxon>Rosaceae</taxon>
        <taxon>Rosoideae</taxon>
        <taxon>Rosoideae incertae sedis</taxon>
        <taxon>Rubus</taxon>
    </lineage>
</organism>
<reference evidence="2 3" key="1">
    <citation type="journal article" date="2023" name="G3 (Bethesda)">
        <title>A chromosome-length genome assembly and annotation of blackberry (Rubus argutus, cv. 'Hillquist').</title>
        <authorList>
            <person name="Bruna T."/>
            <person name="Aryal R."/>
            <person name="Dudchenko O."/>
            <person name="Sargent D.J."/>
            <person name="Mead D."/>
            <person name="Buti M."/>
            <person name="Cavallini A."/>
            <person name="Hytonen T."/>
            <person name="Andres J."/>
            <person name="Pham M."/>
            <person name="Weisz D."/>
            <person name="Mascagni F."/>
            <person name="Usai G."/>
            <person name="Natali L."/>
            <person name="Bassil N."/>
            <person name="Fernandez G.E."/>
            <person name="Lomsadze A."/>
            <person name="Armour M."/>
            <person name="Olukolu B."/>
            <person name="Poorten T."/>
            <person name="Britton C."/>
            <person name="Davik J."/>
            <person name="Ashrafi H."/>
            <person name="Aiden E.L."/>
            <person name="Borodovsky M."/>
            <person name="Worthington M."/>
        </authorList>
    </citation>
    <scope>NUCLEOTIDE SEQUENCE [LARGE SCALE GENOMIC DNA]</scope>
    <source>
        <strain evidence="2">PI 553951</strain>
    </source>
</reference>